<evidence type="ECO:0000256" key="5">
    <source>
        <dbReference type="ARBA" id="ARBA00023015"/>
    </source>
</evidence>
<dbReference type="PANTHER" id="PTHR31251:SF175">
    <property type="entry name" value="SBP TRANSCRIPTION FACTOR"/>
    <property type="match status" value="1"/>
</dbReference>
<dbReference type="FunFam" id="4.10.1100.10:FF:000001">
    <property type="entry name" value="Squamosa promoter-binding-like protein 14"/>
    <property type="match status" value="1"/>
</dbReference>
<evidence type="ECO:0000256" key="7">
    <source>
        <dbReference type="ARBA" id="ARBA00023163"/>
    </source>
</evidence>
<sequence>MIDDSPNKGSSFEIQVGAEAEIFISGMGSFGMDWNQKSSELWDWENLLPISTNADENPKNVMHAEPKFAGVVAAMGHESVHSSGGTFSSSSEMGYGSPKSSIYASIDSSSKVGKNTEFKFATVKEPDKNIGKKTELSKVDDTGNSPTSVVAVSSGEPVIGLKLGKRTYFEDVCGGQSVKSSPSGVSAVTPSTVSAKKAKVARQNTQNSYCQVEGCKIDLSSVKDYHRKHRVCEAHSKAPKVVVAGLERRFCQQCSRFHALAEFDQKKRSCRRRLSDHNARRRKPQPETISCSSSRLSTMFYGNARQQTNLFFSQSPFGQVRSNAISSWDSLGGFKFTETKLPWMKPTKMEGLDELHFSNPQMPNNVVAHAVHHHDFDGLMPFKGTNTKVLNQGVEASAVVSNSNGTPDLRRALSLLSNDSWGSTDIQPSSQVHSSSVMPPLATVTASNPVMHALDPSPGGFWQDDPPPLDQTPQVQAFMHLSNRGSSGYGQMH</sequence>
<dbReference type="PROSITE" id="PS51141">
    <property type="entry name" value="ZF_SBP"/>
    <property type="match status" value="1"/>
</dbReference>
<dbReference type="InterPro" id="IPR044817">
    <property type="entry name" value="SBP-like"/>
</dbReference>
<evidence type="ECO:0000259" key="10">
    <source>
        <dbReference type="PROSITE" id="PS51141"/>
    </source>
</evidence>
<dbReference type="InterPro" id="IPR036893">
    <property type="entry name" value="SBP_sf"/>
</dbReference>
<name>A0A3S6H5Y3_PHYED</name>
<proteinExistence type="evidence at transcript level"/>
<evidence type="ECO:0000256" key="9">
    <source>
        <dbReference type="PROSITE-ProRule" id="PRU00470"/>
    </source>
</evidence>
<keyword evidence="7" id="KW-0804">Transcription</keyword>
<reference evidence="11" key="1">
    <citation type="submission" date="2017-01" db="EMBL/GenBank/DDBJ databases">
        <title>Transcriptomes of bamboos.</title>
        <authorList>
            <person name="Lin C.-S."/>
            <person name="Yue J.-J."/>
            <person name="Hsiao H.-W."/>
            <person name="Yang L.-H."/>
            <person name="Gu X.-P."/>
            <person name="Shih M.-C."/>
        </authorList>
    </citation>
    <scope>NUCLEOTIDE SEQUENCE</scope>
    <source>
        <strain evidence="11">PhSPL12</strain>
    </source>
</reference>
<evidence type="ECO:0000313" key="11">
    <source>
        <dbReference type="EMBL" id="AQQ11857.1"/>
    </source>
</evidence>
<dbReference type="AlphaFoldDB" id="A0A3S6H5Y3"/>
<keyword evidence="3 9" id="KW-0863">Zinc-finger</keyword>
<dbReference type="GO" id="GO:0008270">
    <property type="term" value="F:zinc ion binding"/>
    <property type="evidence" value="ECO:0007669"/>
    <property type="project" value="UniProtKB-KW"/>
</dbReference>
<dbReference type="GO" id="GO:0005634">
    <property type="term" value="C:nucleus"/>
    <property type="evidence" value="ECO:0007669"/>
    <property type="project" value="UniProtKB-SubCell"/>
</dbReference>
<evidence type="ECO:0000256" key="4">
    <source>
        <dbReference type="ARBA" id="ARBA00022833"/>
    </source>
</evidence>
<evidence type="ECO:0000256" key="6">
    <source>
        <dbReference type="ARBA" id="ARBA00023125"/>
    </source>
</evidence>
<evidence type="ECO:0000256" key="1">
    <source>
        <dbReference type="ARBA" id="ARBA00004123"/>
    </source>
</evidence>
<comment type="subcellular location">
    <subcellularLocation>
        <location evidence="1">Nucleus</location>
    </subcellularLocation>
</comment>
<dbReference type="Pfam" id="PF03110">
    <property type="entry name" value="SBP"/>
    <property type="match status" value="1"/>
</dbReference>
<evidence type="ECO:0000256" key="8">
    <source>
        <dbReference type="ARBA" id="ARBA00023242"/>
    </source>
</evidence>
<keyword evidence="8" id="KW-0539">Nucleus</keyword>
<evidence type="ECO:0000256" key="2">
    <source>
        <dbReference type="ARBA" id="ARBA00022723"/>
    </source>
</evidence>
<dbReference type="SUPFAM" id="SSF103612">
    <property type="entry name" value="SBT domain"/>
    <property type="match status" value="1"/>
</dbReference>
<dbReference type="InterPro" id="IPR004333">
    <property type="entry name" value="SBP_dom"/>
</dbReference>
<keyword evidence="6" id="KW-0238">DNA-binding</keyword>
<organism evidence="11">
    <name type="scientific">Phyllostachys edulis</name>
    <name type="common">Tortoise shell bamboo</name>
    <name type="synonym">Bambusa edulis</name>
    <dbReference type="NCBI Taxonomy" id="38705"/>
    <lineage>
        <taxon>Eukaryota</taxon>
        <taxon>Viridiplantae</taxon>
        <taxon>Streptophyta</taxon>
        <taxon>Embryophyta</taxon>
        <taxon>Tracheophyta</taxon>
        <taxon>Spermatophyta</taxon>
        <taxon>Magnoliopsida</taxon>
        <taxon>Liliopsida</taxon>
        <taxon>Poales</taxon>
        <taxon>Poaceae</taxon>
        <taxon>BOP clade</taxon>
        <taxon>Bambusoideae</taxon>
        <taxon>Arundinarodae</taxon>
        <taxon>Arundinarieae</taxon>
        <taxon>Arundinariinae</taxon>
        <taxon>Phyllostachys</taxon>
    </lineage>
</organism>
<dbReference type="Gene3D" id="4.10.1100.10">
    <property type="entry name" value="Transcription factor, SBP-box domain"/>
    <property type="match status" value="1"/>
</dbReference>
<feature type="domain" description="SBP-type" evidence="10">
    <location>
        <begin position="207"/>
        <end position="284"/>
    </location>
</feature>
<protein>
    <submittedName>
        <fullName evidence="11">Squamosa-promoter binding protein-like protein</fullName>
    </submittedName>
</protein>
<keyword evidence="2" id="KW-0479">Metal-binding</keyword>
<keyword evidence="4" id="KW-0862">Zinc</keyword>
<dbReference type="PANTHER" id="PTHR31251">
    <property type="entry name" value="SQUAMOSA PROMOTER-BINDING-LIKE PROTEIN 4"/>
    <property type="match status" value="1"/>
</dbReference>
<dbReference type="EMBL" id="KY444715">
    <property type="protein sequence ID" value="AQQ11857.1"/>
    <property type="molecule type" value="mRNA"/>
</dbReference>
<dbReference type="GO" id="GO:0003677">
    <property type="term" value="F:DNA binding"/>
    <property type="evidence" value="ECO:0007669"/>
    <property type="project" value="UniProtKB-KW"/>
</dbReference>
<accession>A0A3S6H5Y3</accession>
<keyword evidence="5" id="KW-0805">Transcription regulation</keyword>
<evidence type="ECO:0000256" key="3">
    <source>
        <dbReference type="ARBA" id="ARBA00022771"/>
    </source>
</evidence>